<sequence>MGRLFITIPHRARTLYHVRYRVAIVLFIVALLQQHHLYFVSRQSLSEKYSATNFDARSGDLQARYWRPDDGDSRFQHELLANREDWKLLGEGFEGKVFAYEDSVIKTFIPGRSPFRNCAPNSATRWPTEIPASLRFGGSSPMDDIGDEASNDTKTAYNGFLPVKAHFMASTSPGDPEEWHLVTPLVTGGTLVTLAEKHSTDQKAKAYREIDALYRPAFNRLLENMATFHDAGYCHDDIKPSNIFIQDGSQWVIGDLGNVRETSHPYHSSRIWKENQQLADCRANDVVRALQSYLKFIQSCMVDDGAFNTALFEGEEPTSKLLWWTLADAPGMSAEQLRQRSIIEHPEAAPGREDAKRFPAPAQSHTLLRIFSKRVATKLAAEHALMTRMDERSARLWGLVWLFGVPDPGHCGV</sequence>
<dbReference type="Gene3D" id="1.10.510.10">
    <property type="entry name" value="Transferase(Phosphotransferase) domain 1"/>
    <property type="match status" value="1"/>
</dbReference>
<dbReference type="Proteomes" id="UP000249619">
    <property type="component" value="Unassembled WGS sequence"/>
</dbReference>
<reference evidence="3" key="1">
    <citation type="submission" date="2018-05" db="EMBL/GenBank/DDBJ databases">
        <title>Draft genome sequence of Stemphylium lycopersici strain CIDEFI 213.</title>
        <authorList>
            <person name="Medina R."/>
            <person name="Franco M.E.E."/>
            <person name="Lucentini C.G."/>
            <person name="Saparrat M.C.N."/>
            <person name="Balatti P.A."/>
        </authorList>
    </citation>
    <scope>NUCLEOTIDE SEQUENCE [LARGE SCALE GENOMIC DNA]</scope>
    <source>
        <strain evidence="3">CIDEFI 213</strain>
    </source>
</reference>
<accession>A0A364NAZ2</accession>
<dbReference type="AlphaFoldDB" id="A0A364NAZ2"/>
<evidence type="ECO:0000313" key="3">
    <source>
        <dbReference type="Proteomes" id="UP000249619"/>
    </source>
</evidence>
<name>A0A364NAZ2_STELY</name>
<dbReference type="InterPro" id="IPR011009">
    <property type="entry name" value="Kinase-like_dom_sf"/>
</dbReference>
<feature type="domain" description="Protein kinase" evidence="1">
    <location>
        <begin position="83"/>
        <end position="402"/>
    </location>
</feature>
<organism evidence="2 3">
    <name type="scientific">Stemphylium lycopersici</name>
    <name type="common">Tomato gray leaf spot disease fungus</name>
    <name type="synonym">Thyrospora lycopersici</name>
    <dbReference type="NCBI Taxonomy" id="183478"/>
    <lineage>
        <taxon>Eukaryota</taxon>
        <taxon>Fungi</taxon>
        <taxon>Dikarya</taxon>
        <taxon>Ascomycota</taxon>
        <taxon>Pezizomycotina</taxon>
        <taxon>Dothideomycetes</taxon>
        <taxon>Pleosporomycetidae</taxon>
        <taxon>Pleosporales</taxon>
        <taxon>Pleosporineae</taxon>
        <taxon>Pleosporaceae</taxon>
        <taxon>Stemphylium</taxon>
    </lineage>
</organism>
<dbReference type="InterPro" id="IPR008271">
    <property type="entry name" value="Ser/Thr_kinase_AS"/>
</dbReference>
<evidence type="ECO:0000313" key="2">
    <source>
        <dbReference type="EMBL" id="RAR14211.1"/>
    </source>
</evidence>
<dbReference type="SUPFAM" id="SSF56112">
    <property type="entry name" value="Protein kinase-like (PK-like)"/>
    <property type="match status" value="1"/>
</dbReference>
<dbReference type="GO" id="GO:0004672">
    <property type="term" value="F:protein kinase activity"/>
    <property type="evidence" value="ECO:0007669"/>
    <property type="project" value="InterPro"/>
</dbReference>
<proteinExistence type="predicted"/>
<dbReference type="GO" id="GO:0005524">
    <property type="term" value="F:ATP binding"/>
    <property type="evidence" value="ECO:0007669"/>
    <property type="project" value="InterPro"/>
</dbReference>
<dbReference type="PROSITE" id="PS50011">
    <property type="entry name" value="PROTEIN_KINASE_DOM"/>
    <property type="match status" value="1"/>
</dbReference>
<keyword evidence="3" id="KW-1185">Reference proteome</keyword>
<dbReference type="EMBL" id="QGDH01000025">
    <property type="protein sequence ID" value="RAR14211.1"/>
    <property type="molecule type" value="Genomic_DNA"/>
</dbReference>
<dbReference type="InterPro" id="IPR000719">
    <property type="entry name" value="Prot_kinase_dom"/>
</dbReference>
<dbReference type="STRING" id="183478.A0A364NAZ2"/>
<protein>
    <submittedName>
        <fullName evidence="2">DUF221-like protein</fullName>
    </submittedName>
</protein>
<dbReference type="PROSITE" id="PS00108">
    <property type="entry name" value="PROTEIN_KINASE_ST"/>
    <property type="match status" value="1"/>
</dbReference>
<comment type="caution">
    <text evidence="2">The sequence shown here is derived from an EMBL/GenBank/DDBJ whole genome shotgun (WGS) entry which is preliminary data.</text>
</comment>
<gene>
    <name evidence="2" type="ORF">DDE83_002478</name>
</gene>
<evidence type="ECO:0000259" key="1">
    <source>
        <dbReference type="PROSITE" id="PS50011"/>
    </source>
</evidence>